<keyword evidence="1" id="KW-0175">Coiled coil</keyword>
<feature type="compositionally biased region" description="Basic and acidic residues" evidence="2">
    <location>
        <begin position="305"/>
        <end position="314"/>
    </location>
</feature>
<dbReference type="PANTHER" id="PTHR47553">
    <property type="entry name" value="MYOSIN-11"/>
    <property type="match status" value="1"/>
</dbReference>
<feature type="region of interest" description="Disordered" evidence="2">
    <location>
        <begin position="886"/>
        <end position="913"/>
    </location>
</feature>
<evidence type="ECO:0000256" key="2">
    <source>
        <dbReference type="SAM" id="MobiDB-lite"/>
    </source>
</evidence>
<dbReference type="SUPFAM" id="SSF48452">
    <property type="entry name" value="TPR-like"/>
    <property type="match status" value="1"/>
</dbReference>
<protein>
    <submittedName>
        <fullName evidence="3">Uncharacterized protein</fullName>
    </submittedName>
</protein>
<gene>
    <name evidence="3" type="ORF">RHSIM_Rhsim13G0163000</name>
</gene>
<dbReference type="EMBL" id="WJXA01000013">
    <property type="protein sequence ID" value="KAF7120060.1"/>
    <property type="molecule type" value="Genomic_DNA"/>
</dbReference>
<comment type="caution">
    <text evidence="3">The sequence shown here is derived from an EMBL/GenBank/DDBJ whole genome shotgun (WGS) entry which is preliminary data.</text>
</comment>
<keyword evidence="4" id="KW-1185">Reference proteome</keyword>
<evidence type="ECO:0000313" key="4">
    <source>
        <dbReference type="Proteomes" id="UP000626092"/>
    </source>
</evidence>
<sequence>MLEKIGLPPKPAMRGSNWVVDASHCQGCSSQFTFINRKGLLPGTPLAYPIVGEALCTSITAVGVGACFATAVPSKECSYADKVIHQYVFVNPVKNLKRQHVLKCDMDTRAELEEFLGVIVKPHLGDSYTNSSTKQIYMRCNTSPTEIFEAIGGSKLTSTNEDDIINQILGSDKKVSASSRELSTTNVDSRLQRDSTSASCSNIQQVTTIDEEEETPGNLSVEEFSPEELRQQALDEKKKYKLLKGEGKSEEALRAFKKGKELERQAAALELLLRKNRKRALSLSSTTDIPEINEESSNSGRKSKISPEKSKGKDDLASELIELGWSDMDLHDSDKKPATMSLEGELSTLLREVSQKSNTETGSRGIDKSQVLAMKKKALMLKREGKLGEAKEELKKAKVLEKKLEEEEFLAEAEDSDDELSALIRSMDSDKQDTFSVAYKEDAGFDLGQLLRNPDDLGVDINFEVSDEDLYDPEMDAALKSLGWTDDANHFEDKEPQFVPTDKESLSNEIQSLKREALNQKRAGNNGEALELLRKAKVLEKDLDNYVTKGNDLVPHNAAIVEKGSAVQSAEKVSKPKLAPKSRLMVQKELLTLKKRALALRREGKLDEADEELKKGKVLEQQLEEMDNVSNMKAPQVDVSKKNADNIADLDVGDVGEGDVTDQDMTDPTYLSLLSNLGWNEGDDNNVGSPPKRAKQAAASSIQIGASRRSKGEIQRELLGLKRKALAFRRQGDSDGAEEVLEMAKALEAQLEDMELPKKVVQYEISNPIESETISSSHNSTVGGDEISETVLEKSPERIASISDNPATEMGSNEKITYVNREEAVLRNEKNDPSSIRQEILILKRKAVGFKREGKLADAREELRKAKVLEKSLEDENVFTVTSSSHVASTTSNTGKELSSSNVGSKPISSRDRFKLQQESLSHKRLAMKLRREGRMEEAEAELELAKALETQLEDLVSNDSVKSSVSGANPIVDGGVEDFLDPQLLSALKSIGFNDESTVNQGHEEPEPVKSVANKGENSGQERTKLEEQIKVEKVKALNFKRAGKQTEALDALRRAKALEKKMNSLAS</sequence>
<feature type="compositionally biased region" description="Polar residues" evidence="2">
    <location>
        <begin position="895"/>
        <end position="908"/>
    </location>
</feature>
<feature type="coiled-coil region" evidence="1">
    <location>
        <begin position="929"/>
        <end position="959"/>
    </location>
</feature>
<name>A0A834FYV9_RHOSS</name>
<feature type="region of interest" description="Disordered" evidence="2">
    <location>
        <begin position="998"/>
        <end position="1028"/>
    </location>
</feature>
<proteinExistence type="predicted"/>
<dbReference type="SMART" id="SM00028">
    <property type="entry name" value="TPR"/>
    <property type="match status" value="7"/>
</dbReference>
<dbReference type="AlphaFoldDB" id="A0A834FYV9"/>
<dbReference type="OrthoDB" id="660555at2759"/>
<dbReference type="PANTHER" id="PTHR47553:SF1">
    <property type="entry name" value="RING_FYVE_PHD ZINC FINGER SUPERFAMILY PROTEIN"/>
    <property type="match status" value="1"/>
</dbReference>
<dbReference type="Proteomes" id="UP000626092">
    <property type="component" value="Unassembled WGS sequence"/>
</dbReference>
<accession>A0A834FYV9</accession>
<evidence type="ECO:0000313" key="3">
    <source>
        <dbReference type="EMBL" id="KAF7120060.1"/>
    </source>
</evidence>
<evidence type="ECO:0000256" key="1">
    <source>
        <dbReference type="SAM" id="Coils"/>
    </source>
</evidence>
<reference evidence="3" key="1">
    <citation type="submission" date="2019-11" db="EMBL/GenBank/DDBJ databases">
        <authorList>
            <person name="Liu Y."/>
            <person name="Hou J."/>
            <person name="Li T.-Q."/>
            <person name="Guan C.-H."/>
            <person name="Wu X."/>
            <person name="Wu H.-Z."/>
            <person name="Ling F."/>
            <person name="Zhang R."/>
            <person name="Shi X.-G."/>
            <person name="Ren J.-P."/>
            <person name="Chen E.-F."/>
            <person name="Sun J.-M."/>
        </authorList>
    </citation>
    <scope>NUCLEOTIDE SEQUENCE</scope>
    <source>
        <strain evidence="3">Adult_tree_wgs_1</strain>
        <tissue evidence="3">Leaves</tissue>
    </source>
</reference>
<feature type="region of interest" description="Disordered" evidence="2">
    <location>
        <begin position="290"/>
        <end position="314"/>
    </location>
</feature>
<dbReference type="InterPro" id="IPR019734">
    <property type="entry name" value="TPR_rpt"/>
</dbReference>
<organism evidence="3 4">
    <name type="scientific">Rhododendron simsii</name>
    <name type="common">Sims's rhododendron</name>
    <dbReference type="NCBI Taxonomy" id="118357"/>
    <lineage>
        <taxon>Eukaryota</taxon>
        <taxon>Viridiplantae</taxon>
        <taxon>Streptophyta</taxon>
        <taxon>Embryophyta</taxon>
        <taxon>Tracheophyta</taxon>
        <taxon>Spermatophyta</taxon>
        <taxon>Magnoliopsida</taxon>
        <taxon>eudicotyledons</taxon>
        <taxon>Gunneridae</taxon>
        <taxon>Pentapetalae</taxon>
        <taxon>asterids</taxon>
        <taxon>Ericales</taxon>
        <taxon>Ericaceae</taxon>
        <taxon>Ericoideae</taxon>
        <taxon>Rhodoreae</taxon>
        <taxon>Rhododendron</taxon>
    </lineage>
</organism>
<dbReference type="InterPro" id="IPR011990">
    <property type="entry name" value="TPR-like_helical_dom_sf"/>
</dbReference>
<feature type="coiled-coil region" evidence="1">
    <location>
        <begin position="503"/>
        <end position="549"/>
    </location>
</feature>